<keyword evidence="2" id="KW-1185">Reference proteome</keyword>
<name>A0A845KYP6_9FIRM</name>
<dbReference type="RefSeq" id="WP_161254631.1">
    <property type="nucleotide sequence ID" value="NZ_WXEY01000002.1"/>
</dbReference>
<dbReference type="OrthoDB" id="2081437at2"/>
<evidence type="ECO:0000313" key="1">
    <source>
        <dbReference type="EMBL" id="MZP28683.1"/>
    </source>
</evidence>
<dbReference type="Proteomes" id="UP000463470">
    <property type="component" value="Unassembled WGS sequence"/>
</dbReference>
<protein>
    <submittedName>
        <fullName evidence="1">Uncharacterized protein</fullName>
    </submittedName>
</protein>
<accession>A0A845KYP6</accession>
<evidence type="ECO:0000313" key="2">
    <source>
        <dbReference type="Proteomes" id="UP000463470"/>
    </source>
</evidence>
<proteinExistence type="predicted"/>
<dbReference type="AlphaFoldDB" id="A0A845KYP6"/>
<reference evidence="1 2" key="1">
    <citation type="submission" date="2020-01" db="EMBL/GenBank/DDBJ databases">
        <title>Whole-genome sequence of Heliobacterium undosum DSM 13378.</title>
        <authorList>
            <person name="Kyndt J.A."/>
            <person name="Meyer T.E."/>
        </authorList>
    </citation>
    <scope>NUCLEOTIDE SEQUENCE [LARGE SCALE GENOMIC DNA]</scope>
    <source>
        <strain evidence="1 2">DSM 13378</strain>
    </source>
</reference>
<gene>
    <name evidence="1" type="ORF">GTO91_02980</name>
</gene>
<organism evidence="1 2">
    <name type="scientific">Heliomicrobium undosum</name>
    <dbReference type="NCBI Taxonomy" id="121734"/>
    <lineage>
        <taxon>Bacteria</taxon>
        <taxon>Bacillati</taxon>
        <taxon>Bacillota</taxon>
        <taxon>Clostridia</taxon>
        <taxon>Eubacteriales</taxon>
        <taxon>Heliobacteriaceae</taxon>
        <taxon>Heliomicrobium</taxon>
    </lineage>
</organism>
<sequence>MKVNVKGEWFFEYSDGTIKGPLNNFITQAGFGLIAQNIGLLPSPYLVIGDDTAPGETIAELLRKPVSSVSQSGNQVRFRTQLLPGEANGDHRKVSIFVGATDVAGTGTMLNLLVQPWSKSANTVLTVEARITVKGE</sequence>
<comment type="caution">
    <text evidence="1">The sequence shown here is derived from an EMBL/GenBank/DDBJ whole genome shotgun (WGS) entry which is preliminary data.</text>
</comment>
<dbReference type="EMBL" id="WXEY01000002">
    <property type="protein sequence ID" value="MZP28683.1"/>
    <property type="molecule type" value="Genomic_DNA"/>
</dbReference>